<dbReference type="Gene3D" id="3.10.129.10">
    <property type="entry name" value="Hotdog Thioesterase"/>
    <property type="match status" value="1"/>
</dbReference>
<dbReference type="EMBL" id="JAMFMB010000032">
    <property type="protein sequence ID" value="MCL6285613.1"/>
    <property type="molecule type" value="Genomic_DNA"/>
</dbReference>
<evidence type="ECO:0000313" key="1">
    <source>
        <dbReference type="EMBL" id="MCL6285613.1"/>
    </source>
</evidence>
<comment type="caution">
    <text evidence="1">The sequence shown here is derived from an EMBL/GenBank/DDBJ whole genome shotgun (WGS) entry which is preliminary data.</text>
</comment>
<gene>
    <name evidence="1" type="ORF">M3P21_18950</name>
</gene>
<dbReference type="CDD" id="cd00586">
    <property type="entry name" value="4HBT"/>
    <property type="match status" value="1"/>
</dbReference>
<dbReference type="SUPFAM" id="SSF54637">
    <property type="entry name" value="Thioesterase/thiol ester dehydrase-isomerase"/>
    <property type="match status" value="1"/>
</dbReference>
<keyword evidence="2" id="KW-1185">Reference proteome</keyword>
<proteinExistence type="predicted"/>
<dbReference type="InterPro" id="IPR029069">
    <property type="entry name" value="HotDog_dom_sf"/>
</dbReference>
<name>A0ABT0Q8V4_9RHOB</name>
<organism evidence="1 2">
    <name type="scientific">Ruegeria spongiae</name>
    <dbReference type="NCBI Taxonomy" id="2942209"/>
    <lineage>
        <taxon>Bacteria</taxon>
        <taxon>Pseudomonadati</taxon>
        <taxon>Pseudomonadota</taxon>
        <taxon>Alphaproteobacteria</taxon>
        <taxon>Rhodobacterales</taxon>
        <taxon>Roseobacteraceae</taxon>
        <taxon>Ruegeria</taxon>
    </lineage>
</organism>
<dbReference type="Pfam" id="PF13279">
    <property type="entry name" value="4HBT_2"/>
    <property type="match status" value="1"/>
</dbReference>
<protein>
    <submittedName>
        <fullName evidence="1">Acyl-CoA thioesterase</fullName>
    </submittedName>
</protein>
<sequence length="135" mass="15234">MQFACRQKVLFRHCDPAGIVFYPRYFEMLNDCVETFFDECIGWPFETVHKEAAVPTASISVDFTTPSHHGDLLEFNLMVVRLGTASMALEFRATCGEELRLKGGSTLVYVGPGGRPQPWPRTVRDAMADKKWGTQ</sequence>
<accession>A0ABT0Q8V4</accession>
<evidence type="ECO:0000313" key="2">
    <source>
        <dbReference type="Proteomes" id="UP001203880"/>
    </source>
</evidence>
<reference evidence="1" key="1">
    <citation type="submission" date="2022-05" db="EMBL/GenBank/DDBJ databases">
        <authorList>
            <person name="Park J.-S."/>
        </authorList>
    </citation>
    <scope>NUCLEOTIDE SEQUENCE</scope>
    <source>
        <strain evidence="1">2012CJ41-6</strain>
    </source>
</reference>
<dbReference type="Proteomes" id="UP001203880">
    <property type="component" value="Unassembled WGS sequence"/>
</dbReference>